<dbReference type="Proteomes" id="UP001141552">
    <property type="component" value="Unassembled WGS sequence"/>
</dbReference>
<dbReference type="InterPro" id="IPR057225">
    <property type="entry name" value="DUF7903"/>
</dbReference>
<feature type="domain" description="DUF7903" evidence="2">
    <location>
        <begin position="42"/>
        <end position="220"/>
    </location>
</feature>
<comment type="caution">
    <text evidence="3">The sequence shown here is derived from an EMBL/GenBank/DDBJ whole genome shotgun (WGS) entry which is preliminary data.</text>
</comment>
<evidence type="ECO:0000256" key="1">
    <source>
        <dbReference type="SAM" id="MobiDB-lite"/>
    </source>
</evidence>
<dbReference type="OrthoDB" id="2014147at2759"/>
<dbReference type="EMBL" id="JAKUCV010001506">
    <property type="protein sequence ID" value="KAJ4846118.1"/>
    <property type="molecule type" value="Genomic_DNA"/>
</dbReference>
<gene>
    <name evidence="3" type="ORF">Tsubulata_000806</name>
</gene>
<dbReference type="AlphaFoldDB" id="A0A9Q0JLH0"/>
<name>A0A9Q0JLH0_9ROSI</name>
<reference evidence="3" key="2">
    <citation type="journal article" date="2023" name="Plants (Basel)">
        <title>Annotation of the Turnera subulata (Passifloraceae) Draft Genome Reveals the S-Locus Evolved after the Divergence of Turneroideae from Passifloroideae in a Stepwise Manner.</title>
        <authorList>
            <person name="Henning P.M."/>
            <person name="Roalson E.H."/>
            <person name="Mir W."/>
            <person name="McCubbin A.G."/>
            <person name="Shore J.S."/>
        </authorList>
    </citation>
    <scope>NUCLEOTIDE SEQUENCE</scope>
    <source>
        <strain evidence="3">F60SS</strain>
    </source>
</reference>
<feature type="region of interest" description="Disordered" evidence="1">
    <location>
        <begin position="1"/>
        <end position="22"/>
    </location>
</feature>
<keyword evidence="4" id="KW-1185">Reference proteome</keyword>
<reference evidence="3" key="1">
    <citation type="submission" date="2022-02" db="EMBL/GenBank/DDBJ databases">
        <authorList>
            <person name="Henning P.M."/>
            <person name="McCubbin A.G."/>
            <person name="Shore J.S."/>
        </authorList>
    </citation>
    <scope>NUCLEOTIDE SEQUENCE</scope>
    <source>
        <strain evidence="3">F60SS</strain>
        <tissue evidence="3">Leaves</tissue>
    </source>
</reference>
<evidence type="ECO:0000313" key="4">
    <source>
        <dbReference type="Proteomes" id="UP001141552"/>
    </source>
</evidence>
<dbReference type="Pfam" id="PF25475">
    <property type="entry name" value="DUF7903"/>
    <property type="match status" value="1"/>
</dbReference>
<protein>
    <recommendedName>
        <fullName evidence="2">DUF7903 domain-containing protein</fullName>
    </recommendedName>
</protein>
<accession>A0A9Q0JLH0</accession>
<dbReference type="PANTHER" id="PTHR35481:SF1">
    <property type="entry name" value="DNA-DIRECTED RNA POLYMERASE SUBUNIT ALPHA"/>
    <property type="match status" value="1"/>
</dbReference>
<evidence type="ECO:0000313" key="3">
    <source>
        <dbReference type="EMBL" id="KAJ4846118.1"/>
    </source>
</evidence>
<evidence type="ECO:0000259" key="2">
    <source>
        <dbReference type="Pfam" id="PF25475"/>
    </source>
</evidence>
<feature type="compositionally biased region" description="Basic residues" evidence="1">
    <location>
        <begin position="1"/>
        <end position="13"/>
    </location>
</feature>
<organism evidence="3 4">
    <name type="scientific">Turnera subulata</name>
    <dbReference type="NCBI Taxonomy" id="218843"/>
    <lineage>
        <taxon>Eukaryota</taxon>
        <taxon>Viridiplantae</taxon>
        <taxon>Streptophyta</taxon>
        <taxon>Embryophyta</taxon>
        <taxon>Tracheophyta</taxon>
        <taxon>Spermatophyta</taxon>
        <taxon>Magnoliopsida</taxon>
        <taxon>eudicotyledons</taxon>
        <taxon>Gunneridae</taxon>
        <taxon>Pentapetalae</taxon>
        <taxon>rosids</taxon>
        <taxon>fabids</taxon>
        <taxon>Malpighiales</taxon>
        <taxon>Passifloraceae</taxon>
        <taxon>Turnera</taxon>
    </lineage>
</organism>
<proteinExistence type="predicted"/>
<sequence length="345" mass="39350">MAYIPPHKRHSKDKGKPSPTPELLVPQFKRNLNFRSPKPGVDRSGKIIYADNAISRWFAVGLDDNDQIPPHVNLEPVSVEEVERKSGEKPLILVNKQLAEENTKKEGNCSRSPAAIITERVLPDLFLSFQTFWDKVEHQGSETVKPTLVARICKILFMGSPSVKLESVNKNQVAEGVLRQLKRTIHTDFPPSYMENIVKEVIPKIGVDFEDEKEVYYVKVELNQVRQMVADISCLDKDLDLRVMLCTKRILTDLTEDEINNISYLIDAAIVDSDVKGGLRWPMGKSSSGERYSVVGVWHTVNKIYSNASLRLKEQRAERASISEMLEESLRLIWSHFLCCERYLE</sequence>
<dbReference type="PANTHER" id="PTHR35481">
    <property type="entry name" value="DNA-DIRECTED RNA POLYMERASE SUBUNIT ALPHA"/>
    <property type="match status" value="1"/>
</dbReference>